<dbReference type="AlphaFoldDB" id="A0A1V2WA74"/>
<sequence>MNGEHRDRQDLSVLFVLTSHARKGSTGEPTGFYLGEVTHPLAELDAAGIPVEFASIQGGEPPVDGLDLDDEINAQYWSDAAFRDALRHTQRLGDVDASKYAAVFFAGGHGAMWDFPRNADVEKVTRTIYEAGGVVGAVCHGPAALVDVKFDDGTYLVTGKNLSAFTDEEERAVQLDRVVPFLLASTLRQRGALHDPAPNWTAKVVVDGRLVTGQNPQSASGVGAAMRHLLLTRSRKA</sequence>
<organism evidence="5 6">
    <name type="scientific">Burkholderia cenocepacia</name>
    <dbReference type="NCBI Taxonomy" id="95486"/>
    <lineage>
        <taxon>Bacteria</taxon>
        <taxon>Pseudomonadati</taxon>
        <taxon>Pseudomonadota</taxon>
        <taxon>Betaproteobacteria</taxon>
        <taxon>Burkholderiales</taxon>
        <taxon>Burkholderiaceae</taxon>
        <taxon>Burkholderia</taxon>
        <taxon>Burkholderia cepacia complex</taxon>
    </lineage>
</organism>
<dbReference type="SUPFAM" id="SSF52317">
    <property type="entry name" value="Class I glutamine amidotransferase-like"/>
    <property type="match status" value="1"/>
</dbReference>
<dbReference type="RefSeq" id="WP_077021374.1">
    <property type="nucleotide sequence ID" value="NZ_CADETK010000023.1"/>
</dbReference>
<keyword evidence="5" id="KW-0808">Transferase</keyword>
<dbReference type="GO" id="GO:0016740">
    <property type="term" value="F:transferase activity"/>
    <property type="evidence" value="ECO:0007669"/>
    <property type="project" value="UniProtKB-KW"/>
</dbReference>
<dbReference type="InterPro" id="IPR029062">
    <property type="entry name" value="Class_I_gatase-like"/>
</dbReference>
<proteinExistence type="inferred from homology"/>
<dbReference type="GO" id="GO:0019243">
    <property type="term" value="P:methylglyoxal catabolic process to D-lactate via S-lactoyl-glutathione"/>
    <property type="evidence" value="ECO:0007669"/>
    <property type="project" value="TreeGrafter"/>
</dbReference>
<dbReference type="InterPro" id="IPR002818">
    <property type="entry name" value="DJ-1/PfpI"/>
</dbReference>
<dbReference type="OrthoDB" id="9792284at2"/>
<keyword evidence="2" id="KW-0456">Lyase</keyword>
<dbReference type="CDD" id="cd03141">
    <property type="entry name" value="GATase1_Hsp31_like"/>
    <property type="match status" value="1"/>
</dbReference>
<evidence type="ECO:0000256" key="1">
    <source>
        <dbReference type="ARBA" id="ARBA00023016"/>
    </source>
</evidence>
<dbReference type="Gene3D" id="3.40.50.880">
    <property type="match status" value="1"/>
</dbReference>
<protein>
    <submittedName>
        <fullName evidence="5">Type 1 glutamine amidotransferase domain-containing protein</fullName>
    </submittedName>
</protein>
<keyword evidence="5" id="KW-0315">Glutamine amidotransferase</keyword>
<evidence type="ECO:0000313" key="5">
    <source>
        <dbReference type="EMBL" id="ONU92103.1"/>
    </source>
</evidence>
<dbReference type="PANTHER" id="PTHR48094">
    <property type="entry name" value="PROTEIN/NUCLEIC ACID DEGLYCASE DJ-1-RELATED"/>
    <property type="match status" value="1"/>
</dbReference>
<evidence type="ECO:0000256" key="2">
    <source>
        <dbReference type="ARBA" id="ARBA00023239"/>
    </source>
</evidence>
<feature type="domain" description="DJ-1/PfpI" evidence="4">
    <location>
        <begin position="35"/>
        <end position="219"/>
    </location>
</feature>
<evidence type="ECO:0000256" key="3">
    <source>
        <dbReference type="ARBA" id="ARBA00038493"/>
    </source>
</evidence>
<dbReference type="GO" id="GO:0019172">
    <property type="term" value="F:glyoxalase III activity"/>
    <property type="evidence" value="ECO:0007669"/>
    <property type="project" value="TreeGrafter"/>
</dbReference>
<gene>
    <name evidence="5" type="ORF">A8E72_03820</name>
</gene>
<dbReference type="PANTHER" id="PTHR48094:SF11">
    <property type="entry name" value="GLUTATHIONE-INDEPENDENT GLYOXALASE HSP31-RELATED"/>
    <property type="match status" value="1"/>
</dbReference>
<evidence type="ECO:0000313" key="6">
    <source>
        <dbReference type="Proteomes" id="UP000188543"/>
    </source>
</evidence>
<dbReference type="Pfam" id="PF01965">
    <property type="entry name" value="DJ-1_PfpI"/>
    <property type="match status" value="1"/>
</dbReference>
<name>A0A1V2WA74_9BURK</name>
<dbReference type="EMBL" id="MUTJ01000015">
    <property type="protein sequence ID" value="ONU92103.1"/>
    <property type="molecule type" value="Genomic_DNA"/>
</dbReference>
<keyword evidence="1" id="KW-0346">Stress response</keyword>
<comment type="caution">
    <text evidence="5">The sequence shown here is derived from an EMBL/GenBank/DDBJ whole genome shotgun (WGS) entry which is preliminary data.</text>
</comment>
<dbReference type="Proteomes" id="UP000188543">
    <property type="component" value="Unassembled WGS sequence"/>
</dbReference>
<reference evidence="5 6" key="1">
    <citation type="submission" date="2016-08" db="EMBL/GenBank/DDBJ databases">
        <authorList>
            <person name="Seilhamer J.J."/>
        </authorList>
    </citation>
    <scope>NUCLEOTIDE SEQUENCE [LARGE SCALE GENOMIC DNA]</scope>
    <source>
        <strain evidence="5 6">VC14762</strain>
    </source>
</reference>
<dbReference type="InterPro" id="IPR050325">
    <property type="entry name" value="Prot/Nucl_acid_deglycase"/>
</dbReference>
<dbReference type="GO" id="GO:0005737">
    <property type="term" value="C:cytoplasm"/>
    <property type="evidence" value="ECO:0007669"/>
    <property type="project" value="TreeGrafter"/>
</dbReference>
<accession>A0A1V2WA74</accession>
<evidence type="ECO:0000259" key="4">
    <source>
        <dbReference type="Pfam" id="PF01965"/>
    </source>
</evidence>
<comment type="similarity">
    <text evidence="3">Belongs to the peptidase C56 family. HSP31-like subfamily.</text>
</comment>